<protein>
    <submittedName>
        <fullName evidence="2">Uncharacterized protein</fullName>
    </submittedName>
</protein>
<evidence type="ECO:0000313" key="2">
    <source>
        <dbReference type="EMBL" id="SOY40327.1"/>
    </source>
</evidence>
<evidence type="ECO:0000256" key="1">
    <source>
        <dbReference type="SAM" id="MobiDB-lite"/>
    </source>
</evidence>
<sequence>MSPGSPRPSDIGYMRWKLTNAVNVAQEKQTMARVLLDLSAAQIEELGRGRSRAAIIRDAIQIPQPECGGAKGEVPLRDVGRSQRETGLPREQSVRMGAAKL</sequence>
<accession>A0A975ZVN5</accession>
<organism evidence="2 3">
    <name type="scientific">Cupriavidus taiwanensis</name>
    <dbReference type="NCBI Taxonomy" id="164546"/>
    <lineage>
        <taxon>Bacteria</taxon>
        <taxon>Pseudomonadati</taxon>
        <taxon>Pseudomonadota</taxon>
        <taxon>Betaproteobacteria</taxon>
        <taxon>Burkholderiales</taxon>
        <taxon>Burkholderiaceae</taxon>
        <taxon>Cupriavidus</taxon>
    </lineage>
</organism>
<dbReference type="AlphaFoldDB" id="A0A975ZVN5"/>
<comment type="caution">
    <text evidence="2">The sequence shown here is derived from an EMBL/GenBank/DDBJ whole genome shotgun (WGS) entry which is preliminary data.</text>
</comment>
<dbReference type="EMBL" id="OFSN01000001">
    <property type="protein sequence ID" value="SOY40327.1"/>
    <property type="molecule type" value="Genomic_DNA"/>
</dbReference>
<evidence type="ECO:0000313" key="3">
    <source>
        <dbReference type="Proteomes" id="UP000257016"/>
    </source>
</evidence>
<feature type="compositionally biased region" description="Basic and acidic residues" evidence="1">
    <location>
        <begin position="74"/>
        <end position="88"/>
    </location>
</feature>
<name>A0A975ZVN5_9BURK</name>
<gene>
    <name evidence="2" type="ORF">CBM2586_A10292</name>
</gene>
<proteinExistence type="predicted"/>
<reference evidence="2 3" key="1">
    <citation type="submission" date="2018-01" db="EMBL/GenBank/DDBJ databases">
        <authorList>
            <person name="Clerissi C."/>
        </authorList>
    </citation>
    <scope>NUCLEOTIDE SEQUENCE [LARGE SCALE GENOMIC DNA]</scope>
    <source>
        <strain evidence="2">Cupriavidus taiwanensis LMG 19430</strain>
    </source>
</reference>
<feature type="region of interest" description="Disordered" evidence="1">
    <location>
        <begin position="66"/>
        <end position="101"/>
    </location>
</feature>
<dbReference type="Proteomes" id="UP000257016">
    <property type="component" value="Unassembled WGS sequence"/>
</dbReference>